<dbReference type="EMBL" id="JACNJN010000125">
    <property type="protein sequence ID" value="MBC8335848.1"/>
    <property type="molecule type" value="Genomic_DNA"/>
</dbReference>
<dbReference type="SFLD" id="SFLDS00003">
    <property type="entry name" value="Haloacid_Dehalogenase"/>
    <property type="match status" value="1"/>
</dbReference>
<dbReference type="PRINTS" id="PR00413">
    <property type="entry name" value="HADHALOGNASE"/>
</dbReference>
<dbReference type="InterPro" id="IPR023198">
    <property type="entry name" value="PGP-like_dom2"/>
</dbReference>
<dbReference type="InterPro" id="IPR006439">
    <property type="entry name" value="HAD-SF_hydro_IA"/>
</dbReference>
<dbReference type="Pfam" id="PF00702">
    <property type="entry name" value="Hydrolase"/>
    <property type="match status" value="1"/>
</dbReference>
<organism evidence="1 2">
    <name type="scientific">Candidatus Desulfolinea nitratireducens</name>
    <dbReference type="NCBI Taxonomy" id="2841698"/>
    <lineage>
        <taxon>Bacteria</taxon>
        <taxon>Bacillati</taxon>
        <taxon>Chloroflexota</taxon>
        <taxon>Anaerolineae</taxon>
        <taxon>Anaerolineales</taxon>
        <taxon>Anaerolineales incertae sedis</taxon>
        <taxon>Candidatus Desulfolinea</taxon>
    </lineage>
</organism>
<evidence type="ECO:0000313" key="2">
    <source>
        <dbReference type="Proteomes" id="UP000614469"/>
    </source>
</evidence>
<dbReference type="Gene3D" id="1.10.150.240">
    <property type="entry name" value="Putative phosphatase, domain 2"/>
    <property type="match status" value="1"/>
</dbReference>
<evidence type="ECO:0000313" key="1">
    <source>
        <dbReference type="EMBL" id="MBC8335848.1"/>
    </source>
</evidence>
<dbReference type="SFLD" id="SFLDG01129">
    <property type="entry name" value="C1.5:_HAD__Beta-PGM__Phosphata"/>
    <property type="match status" value="1"/>
</dbReference>
<dbReference type="NCBIfam" id="TIGR01509">
    <property type="entry name" value="HAD-SF-IA-v3"/>
    <property type="match status" value="1"/>
</dbReference>
<dbReference type="PANTHER" id="PTHR43611:SF3">
    <property type="entry name" value="FLAVIN MONONUCLEOTIDE HYDROLASE 1, CHLOROPLATIC"/>
    <property type="match status" value="1"/>
</dbReference>
<dbReference type="CDD" id="cd02603">
    <property type="entry name" value="HAD_sEH-N_like"/>
    <property type="match status" value="1"/>
</dbReference>
<name>A0A8J6TG41_9CHLR</name>
<protein>
    <submittedName>
        <fullName evidence="1">HAD family phosphatase</fullName>
    </submittedName>
</protein>
<dbReference type="Proteomes" id="UP000614469">
    <property type="component" value="Unassembled WGS sequence"/>
</dbReference>
<dbReference type="SUPFAM" id="SSF56784">
    <property type="entry name" value="HAD-like"/>
    <property type="match status" value="1"/>
</dbReference>
<comment type="caution">
    <text evidence="1">The sequence shown here is derived from an EMBL/GenBank/DDBJ whole genome shotgun (WGS) entry which is preliminary data.</text>
</comment>
<dbReference type="AlphaFoldDB" id="A0A8J6TG41"/>
<dbReference type="InterPro" id="IPR036412">
    <property type="entry name" value="HAD-like_sf"/>
</dbReference>
<dbReference type="PANTHER" id="PTHR43611">
    <property type="entry name" value="ALPHA-D-GLUCOSE 1-PHOSPHATE PHOSPHATASE"/>
    <property type="match status" value="1"/>
</dbReference>
<proteinExistence type="predicted"/>
<reference evidence="1 2" key="1">
    <citation type="submission" date="2020-08" db="EMBL/GenBank/DDBJ databases">
        <title>Bridging the membrane lipid divide: bacteria of the FCB group superphylum have the potential to synthesize archaeal ether lipids.</title>
        <authorList>
            <person name="Villanueva L."/>
            <person name="Von Meijenfeldt F.A.B."/>
            <person name="Westbye A.B."/>
            <person name="Yadav S."/>
            <person name="Hopmans E.C."/>
            <person name="Dutilh B.E."/>
            <person name="Sinninghe Damste J.S."/>
        </authorList>
    </citation>
    <scope>NUCLEOTIDE SEQUENCE [LARGE SCALE GENOMIC DNA]</scope>
    <source>
        <strain evidence="1">NIOZ-UU36</strain>
    </source>
</reference>
<dbReference type="NCBIfam" id="TIGR01549">
    <property type="entry name" value="HAD-SF-IA-v1"/>
    <property type="match status" value="1"/>
</dbReference>
<sequence length="200" mass="22999">MSIKAVIFDLGGVLVRTEDRAPRTKLGLRFGKSYAEMDRVVFNKSSYRASIGEITSREHWQFVMHSLDLPESEIESFYDQFFGGDVVDYEIIKTITALRPQYTTALLSNAWDDLRQLMVKKWKIESAFNQIFISAEIGIAKPDERIYKFTLEKLGIAPEEAVFVDDFIENIEAARVLGMHGIHFKEPDAAMRELRDLLKN</sequence>
<dbReference type="Gene3D" id="3.40.50.1000">
    <property type="entry name" value="HAD superfamily/HAD-like"/>
    <property type="match status" value="1"/>
</dbReference>
<gene>
    <name evidence="1" type="ORF">H8E29_11310</name>
</gene>
<accession>A0A8J6TG41</accession>
<dbReference type="InterPro" id="IPR023214">
    <property type="entry name" value="HAD_sf"/>
</dbReference>